<gene>
    <name evidence="3" type="ORF">PLEPLA_LOCUS23127</name>
</gene>
<dbReference type="Proteomes" id="UP001153269">
    <property type="component" value="Unassembled WGS sequence"/>
</dbReference>
<name>A0A9N7YPS9_PLEPL</name>
<keyword evidence="1 2" id="KW-0175">Coiled coil</keyword>
<dbReference type="PANTHER" id="PTHR34768">
    <property type="entry name" value="COILED-COIL DOMAIN-CONTAINING PROTEIN 89"/>
    <property type="match status" value="1"/>
</dbReference>
<proteinExistence type="predicted"/>
<evidence type="ECO:0000256" key="1">
    <source>
        <dbReference type="ARBA" id="ARBA00023054"/>
    </source>
</evidence>
<protein>
    <submittedName>
        <fullName evidence="3">Uncharacterized protein</fullName>
    </submittedName>
</protein>
<reference evidence="3" key="1">
    <citation type="submission" date="2020-03" db="EMBL/GenBank/DDBJ databases">
        <authorList>
            <person name="Weist P."/>
        </authorList>
    </citation>
    <scope>NUCLEOTIDE SEQUENCE</scope>
</reference>
<keyword evidence="4" id="KW-1185">Reference proteome</keyword>
<dbReference type="PANTHER" id="PTHR34768:SF2">
    <property type="entry name" value="COILED-COIL DOMAIN CONTAINING 89"/>
    <property type="match status" value="1"/>
</dbReference>
<evidence type="ECO:0000256" key="2">
    <source>
        <dbReference type="SAM" id="Coils"/>
    </source>
</evidence>
<feature type="coiled-coil region" evidence="2">
    <location>
        <begin position="134"/>
        <end position="195"/>
    </location>
</feature>
<sequence length="222" mass="25944">MAAPQRNAEKVIRSSEHMDSFRRSLDKLLSLSTEDGTETEMLRSRINEQSSMICILKQRADELTLQCQALQKINTEQGDGVTDHQRELDKLRLKLQTDEEKNTAQEINMKKRTTRLIKEKEELLSLSIERGRVIQEKQEAIQQLERKWKKEKKSRTEAEDKFEQDAETVNADVKVQSLKCALNDSATKYQRLQKDFDAFREHSASLLTQERELNKKLRHMIG</sequence>
<dbReference type="AlphaFoldDB" id="A0A9N7YPS9"/>
<dbReference type="EMBL" id="CADEAL010001724">
    <property type="protein sequence ID" value="CAB1435031.1"/>
    <property type="molecule type" value="Genomic_DNA"/>
</dbReference>
<evidence type="ECO:0000313" key="3">
    <source>
        <dbReference type="EMBL" id="CAB1435031.1"/>
    </source>
</evidence>
<accession>A0A9N7YPS9</accession>
<evidence type="ECO:0000313" key="4">
    <source>
        <dbReference type="Proteomes" id="UP001153269"/>
    </source>
</evidence>
<dbReference type="InterPro" id="IPR043450">
    <property type="entry name" value="CCDC89-like"/>
</dbReference>
<comment type="caution">
    <text evidence="3">The sequence shown here is derived from an EMBL/GenBank/DDBJ whole genome shotgun (WGS) entry which is preliminary data.</text>
</comment>
<feature type="coiled-coil region" evidence="2">
    <location>
        <begin position="81"/>
        <end position="108"/>
    </location>
</feature>
<organism evidence="3 4">
    <name type="scientific">Pleuronectes platessa</name>
    <name type="common">European plaice</name>
    <dbReference type="NCBI Taxonomy" id="8262"/>
    <lineage>
        <taxon>Eukaryota</taxon>
        <taxon>Metazoa</taxon>
        <taxon>Chordata</taxon>
        <taxon>Craniata</taxon>
        <taxon>Vertebrata</taxon>
        <taxon>Euteleostomi</taxon>
        <taxon>Actinopterygii</taxon>
        <taxon>Neopterygii</taxon>
        <taxon>Teleostei</taxon>
        <taxon>Neoteleostei</taxon>
        <taxon>Acanthomorphata</taxon>
        <taxon>Carangaria</taxon>
        <taxon>Pleuronectiformes</taxon>
        <taxon>Pleuronectoidei</taxon>
        <taxon>Pleuronectidae</taxon>
        <taxon>Pleuronectes</taxon>
    </lineage>
</organism>